<dbReference type="Pfam" id="PF07336">
    <property type="entry name" value="ABATE"/>
    <property type="match status" value="1"/>
</dbReference>
<dbReference type="SUPFAM" id="SSF160904">
    <property type="entry name" value="Jann2411-like"/>
    <property type="match status" value="1"/>
</dbReference>
<organism evidence="2 3">
    <name type="scientific">Microbispora corallina</name>
    <dbReference type="NCBI Taxonomy" id="83302"/>
    <lineage>
        <taxon>Bacteria</taxon>
        <taxon>Bacillati</taxon>
        <taxon>Actinomycetota</taxon>
        <taxon>Actinomycetes</taxon>
        <taxon>Streptosporangiales</taxon>
        <taxon>Streptosporangiaceae</taxon>
        <taxon>Microbispora</taxon>
    </lineage>
</organism>
<dbReference type="PANTHER" id="PTHR35525">
    <property type="entry name" value="BLL6575 PROTEIN"/>
    <property type="match status" value="1"/>
</dbReference>
<dbReference type="RefSeq" id="WP_204058733.1">
    <property type="nucleotide sequence ID" value="NZ_BOOC01000022.1"/>
</dbReference>
<gene>
    <name evidence="2" type="ORF">Mco01_43840</name>
</gene>
<dbReference type="PANTHER" id="PTHR35525:SF3">
    <property type="entry name" value="BLL6575 PROTEIN"/>
    <property type="match status" value="1"/>
</dbReference>
<dbReference type="EMBL" id="BOOC01000022">
    <property type="protein sequence ID" value="GIH41384.1"/>
    <property type="molecule type" value="Genomic_DNA"/>
</dbReference>
<evidence type="ECO:0000313" key="3">
    <source>
        <dbReference type="Proteomes" id="UP000603904"/>
    </source>
</evidence>
<dbReference type="Proteomes" id="UP000603904">
    <property type="component" value="Unassembled WGS sequence"/>
</dbReference>
<sequence>MPVTLRGSDGVSYRFDPGALCLEFVTTGGSVVYPRYELLHEPADLSRWTAESRLGLDRVETTPEQLGRAKALRAALWRMAADRANGRATAPADVAAVNEAARLPPPVPEMDEDGRTARLAPATGDQVVSAIARDAIDLFTGPYADRMRECAGYGCHLLFVDTSRPGRRRWCSMERCGNRDKVRRHRAQSR</sequence>
<dbReference type="Gene3D" id="1.10.3300.10">
    <property type="entry name" value="Jann2411-like domain"/>
    <property type="match status" value="1"/>
</dbReference>
<dbReference type="Pfam" id="PF11706">
    <property type="entry name" value="zf-CGNR"/>
    <property type="match status" value="1"/>
</dbReference>
<accession>A0ABQ4G2Y4</accession>
<dbReference type="InterPro" id="IPR023286">
    <property type="entry name" value="ABATE_dom_sf"/>
</dbReference>
<proteinExistence type="predicted"/>
<name>A0ABQ4G2Y4_9ACTN</name>
<evidence type="ECO:0000313" key="2">
    <source>
        <dbReference type="EMBL" id="GIH41384.1"/>
    </source>
</evidence>
<feature type="domain" description="Zinc finger CGNR" evidence="1">
    <location>
        <begin position="146"/>
        <end position="187"/>
    </location>
</feature>
<protein>
    <recommendedName>
        <fullName evidence="1">Zinc finger CGNR domain-containing protein</fullName>
    </recommendedName>
</protein>
<reference evidence="2 3" key="1">
    <citation type="submission" date="2021-01" db="EMBL/GenBank/DDBJ databases">
        <title>Whole genome shotgun sequence of Microbispora corallina NBRC 16416.</title>
        <authorList>
            <person name="Komaki H."/>
            <person name="Tamura T."/>
        </authorList>
    </citation>
    <scope>NUCLEOTIDE SEQUENCE [LARGE SCALE GENOMIC DNA]</scope>
    <source>
        <strain evidence="2 3">NBRC 16416</strain>
    </source>
</reference>
<dbReference type="InterPro" id="IPR021005">
    <property type="entry name" value="Znf_CGNR"/>
</dbReference>
<evidence type="ECO:0000259" key="1">
    <source>
        <dbReference type="Pfam" id="PF11706"/>
    </source>
</evidence>
<comment type="caution">
    <text evidence="2">The sequence shown here is derived from an EMBL/GenBank/DDBJ whole genome shotgun (WGS) entry which is preliminary data.</text>
</comment>
<keyword evidence="3" id="KW-1185">Reference proteome</keyword>
<dbReference type="InterPro" id="IPR010852">
    <property type="entry name" value="ABATE"/>
</dbReference>